<evidence type="ECO:0000313" key="2">
    <source>
        <dbReference type="EMBL" id="MBR0563498.1"/>
    </source>
</evidence>
<gene>
    <name evidence="3" type="ORF">KB893_006245</name>
    <name evidence="2" type="ORF">KB893_13380</name>
</gene>
<evidence type="ECO:0000256" key="1">
    <source>
        <dbReference type="SAM" id="SignalP"/>
    </source>
</evidence>
<reference evidence="2" key="2">
    <citation type="submission" date="2021-04" db="EMBL/GenBank/DDBJ databases">
        <authorList>
            <person name="Karlyshev A.V."/>
        </authorList>
    </citation>
    <scope>NUCLEOTIDE SEQUENCE</scope>
    <source>
        <strain evidence="2">LMG 29479</strain>
    </source>
</reference>
<keyword evidence="4" id="KW-1185">Reference proteome</keyword>
<feature type="chain" id="PRO_5042774443" evidence="1">
    <location>
        <begin position="21"/>
        <end position="236"/>
    </location>
</feature>
<name>A0A8J8B0K8_9GAMM</name>
<sequence>MTRRLTLALAALLAPMLALAAPPGPYRADYEVLRNGSVLGRAEVELARDGDAWTLTSHTRGTEGLAALAGADIRERSTLRWRDGRPETTGYRYEQKTAFNTRKRSLEVDAAKGQIVSRDRKDSRTLTWTPGVLDRQLVALALAQDLAAGKREVEYQVAERRAVEPQRYRLAGTESVQVPDGRIDAARVERIREGDSGRTTTIWLDPARDYLPVRTVQREKDGETIEMRLVGVEPAG</sequence>
<protein>
    <submittedName>
        <fullName evidence="2">DUF3108 domain-containing protein</fullName>
    </submittedName>
</protein>
<proteinExistence type="predicted"/>
<organism evidence="2">
    <name type="scientific">Coralloluteibacterium stylophorae</name>
    <dbReference type="NCBI Taxonomy" id="1776034"/>
    <lineage>
        <taxon>Bacteria</taxon>
        <taxon>Pseudomonadati</taxon>
        <taxon>Pseudomonadota</taxon>
        <taxon>Gammaproteobacteria</taxon>
        <taxon>Lysobacterales</taxon>
        <taxon>Lysobacteraceae</taxon>
        <taxon>Coralloluteibacterium</taxon>
    </lineage>
</organism>
<dbReference type="Proteomes" id="UP000675747">
    <property type="component" value="Unassembled WGS sequence"/>
</dbReference>
<dbReference type="AlphaFoldDB" id="A0A8J8B0K8"/>
<dbReference type="Pfam" id="PF11306">
    <property type="entry name" value="DUF3108"/>
    <property type="match status" value="1"/>
</dbReference>
<comment type="caution">
    <text evidence="2">The sequence shown here is derived from an EMBL/GenBank/DDBJ whole genome shotgun (WGS) entry which is preliminary data.</text>
</comment>
<evidence type="ECO:0000313" key="4">
    <source>
        <dbReference type="Proteomes" id="UP000675747"/>
    </source>
</evidence>
<evidence type="ECO:0000313" key="3">
    <source>
        <dbReference type="EMBL" id="MBS7456732.1"/>
    </source>
</evidence>
<keyword evidence="1" id="KW-0732">Signal</keyword>
<dbReference type="EMBL" id="JAGQFT020000003">
    <property type="protein sequence ID" value="MBS7456732.1"/>
    <property type="molecule type" value="Genomic_DNA"/>
</dbReference>
<accession>A0A8J8B0K8</accession>
<dbReference type="InterPro" id="IPR021457">
    <property type="entry name" value="DUF3108"/>
</dbReference>
<dbReference type="RefSeq" id="WP_211927402.1">
    <property type="nucleotide sequence ID" value="NZ_JAGQFT020000003.1"/>
</dbReference>
<feature type="signal peptide" evidence="1">
    <location>
        <begin position="1"/>
        <end position="20"/>
    </location>
</feature>
<reference evidence="3 4" key="1">
    <citation type="journal article" date="2021" name="Microbiol. Resour. Announc.">
        <title>Draft Genome Sequence of Coralloluteibacterium stylophorae LMG 29479T.</title>
        <authorList>
            <person name="Karlyshev A.V."/>
            <person name="Kudryashova E.B."/>
            <person name="Ariskina E.V."/>
            <person name="Conroy A.P."/>
            <person name="Abidueva E.Y."/>
        </authorList>
    </citation>
    <scope>NUCLEOTIDE SEQUENCE [LARGE SCALE GENOMIC DNA]</scope>
    <source>
        <strain evidence="3 4">LMG 29479</strain>
    </source>
</reference>
<dbReference type="EMBL" id="JAGQFT010000139">
    <property type="protein sequence ID" value="MBR0563498.1"/>
    <property type="molecule type" value="Genomic_DNA"/>
</dbReference>